<dbReference type="EMBL" id="CAHR02000023">
    <property type="protein sequence ID" value="CCG81039.1"/>
    <property type="molecule type" value="Genomic_DNA"/>
</dbReference>
<dbReference type="InterPro" id="IPR020084">
    <property type="entry name" value="NUDIX_hydrolase_CS"/>
</dbReference>
<evidence type="ECO:0000259" key="10">
    <source>
        <dbReference type="PROSITE" id="PS51462"/>
    </source>
</evidence>
<feature type="region of interest" description="Disordered" evidence="9">
    <location>
        <begin position="505"/>
        <end position="596"/>
    </location>
</feature>
<dbReference type="InterPro" id="IPR015797">
    <property type="entry name" value="NUDIX_hydrolase-like_dom_sf"/>
</dbReference>
<keyword evidence="5" id="KW-0479">Metal-binding</keyword>
<dbReference type="GO" id="GO:0000932">
    <property type="term" value="C:P-body"/>
    <property type="evidence" value="ECO:0007669"/>
    <property type="project" value="TreeGrafter"/>
</dbReference>
<dbReference type="PANTHER" id="PTHR23114:SF17">
    <property type="entry name" value="M7GPPPN-MRNA HYDROLASE"/>
    <property type="match status" value="1"/>
</dbReference>
<feature type="region of interest" description="Disordered" evidence="9">
    <location>
        <begin position="457"/>
        <end position="493"/>
    </location>
</feature>
<dbReference type="GO" id="GO:0030145">
    <property type="term" value="F:manganese ion binding"/>
    <property type="evidence" value="ECO:0007669"/>
    <property type="project" value="InterPro"/>
</dbReference>
<evidence type="ECO:0000256" key="6">
    <source>
        <dbReference type="ARBA" id="ARBA00022801"/>
    </source>
</evidence>
<dbReference type="VEuPathDB" id="FungiDB:TAPDE_000720"/>
<dbReference type="FunFam" id="1.10.10.1050:FF:000003">
    <property type="entry name" value="Decapping enzyme Dcp2, putative"/>
    <property type="match status" value="1"/>
</dbReference>
<keyword evidence="4" id="KW-0963">Cytoplasm</keyword>
<comment type="subcellular location">
    <subcellularLocation>
        <location evidence="2">Cytoplasm</location>
    </subcellularLocation>
</comment>
<dbReference type="Gene3D" id="1.10.10.1050">
    <property type="entry name" value="Dcp2, box A domain"/>
    <property type="match status" value="1"/>
</dbReference>
<evidence type="ECO:0000256" key="2">
    <source>
        <dbReference type="ARBA" id="ARBA00004496"/>
    </source>
</evidence>
<evidence type="ECO:0000256" key="8">
    <source>
        <dbReference type="ARBA" id="ARBA00023211"/>
    </source>
</evidence>
<dbReference type="SMART" id="SM01125">
    <property type="entry name" value="DCP2"/>
    <property type="match status" value="1"/>
</dbReference>
<dbReference type="CDD" id="cd03672">
    <property type="entry name" value="NUDIX_Dcp2p_Nudt20"/>
    <property type="match status" value="1"/>
</dbReference>
<feature type="domain" description="Nudix hydrolase" evidence="10">
    <location>
        <begin position="96"/>
        <end position="225"/>
    </location>
</feature>
<reference evidence="11 12" key="1">
    <citation type="journal article" date="2013" name="MBio">
        <title>Genome sequencing of the plant pathogen Taphrina deformans, the causal agent of peach leaf curl.</title>
        <authorList>
            <person name="Cisse O.H."/>
            <person name="Almeida J.M.G.C.F."/>
            <person name="Fonseca A."/>
            <person name="Kumar A.A."/>
            <person name="Salojaervi J."/>
            <person name="Overmyer K."/>
            <person name="Hauser P.M."/>
            <person name="Pagni M."/>
        </authorList>
    </citation>
    <scope>NUCLEOTIDE SEQUENCE [LARGE SCALE GENOMIC DNA]</scope>
    <source>
        <strain evidence="12">PYCC 5710 / ATCC 11124 / CBS 356.35 / IMI 108563 / JCM 9778 / NBRC 8474</strain>
    </source>
</reference>
<dbReference type="GO" id="GO:0140933">
    <property type="term" value="F:5'-(N(7)-methylguanosine 5'-triphospho)-[mRNA] hydrolase activity"/>
    <property type="evidence" value="ECO:0007669"/>
    <property type="project" value="InterPro"/>
</dbReference>
<evidence type="ECO:0000313" key="12">
    <source>
        <dbReference type="Proteomes" id="UP000013776"/>
    </source>
</evidence>
<feature type="compositionally biased region" description="Polar residues" evidence="9">
    <location>
        <begin position="314"/>
        <end position="323"/>
    </location>
</feature>
<keyword evidence="8" id="KW-0464">Manganese</keyword>
<dbReference type="InterPro" id="IPR036189">
    <property type="entry name" value="DCP2_BoxA_sf"/>
</dbReference>
<keyword evidence="12" id="KW-1185">Reference proteome</keyword>
<dbReference type="PANTHER" id="PTHR23114">
    <property type="entry name" value="M7GPPPN-MRNA HYDROLASE"/>
    <property type="match status" value="1"/>
</dbReference>
<dbReference type="Proteomes" id="UP000013776">
    <property type="component" value="Unassembled WGS sequence"/>
</dbReference>
<evidence type="ECO:0000256" key="9">
    <source>
        <dbReference type="SAM" id="MobiDB-lite"/>
    </source>
</evidence>
<dbReference type="eggNOG" id="KOG2937">
    <property type="taxonomic scope" value="Eukaryota"/>
</dbReference>
<comment type="similarity">
    <text evidence="3">Belongs to the Nudix hydrolase family. DCP2 subfamily.</text>
</comment>
<feature type="compositionally biased region" description="Polar residues" evidence="9">
    <location>
        <begin position="535"/>
        <end position="549"/>
    </location>
</feature>
<accession>R4X9X7</accession>
<dbReference type="SUPFAM" id="SSF55811">
    <property type="entry name" value="Nudix"/>
    <property type="match status" value="1"/>
</dbReference>
<organism evidence="11 12">
    <name type="scientific">Taphrina deformans (strain PYCC 5710 / ATCC 11124 / CBS 356.35 / IMI 108563 / JCM 9778 / NBRC 8474)</name>
    <name type="common">Peach leaf curl fungus</name>
    <name type="synonym">Lalaria deformans</name>
    <dbReference type="NCBI Taxonomy" id="1097556"/>
    <lineage>
        <taxon>Eukaryota</taxon>
        <taxon>Fungi</taxon>
        <taxon>Dikarya</taxon>
        <taxon>Ascomycota</taxon>
        <taxon>Taphrinomycotina</taxon>
        <taxon>Taphrinomycetes</taxon>
        <taxon>Taphrinales</taxon>
        <taxon>Taphrinaceae</taxon>
        <taxon>Taphrina</taxon>
    </lineage>
</organism>
<dbReference type="STRING" id="1097556.R4X9X7"/>
<comment type="cofactor">
    <cofactor evidence="1">
        <name>Mn(2+)</name>
        <dbReference type="ChEBI" id="CHEBI:29035"/>
    </cofactor>
</comment>
<evidence type="ECO:0000256" key="7">
    <source>
        <dbReference type="ARBA" id="ARBA00022884"/>
    </source>
</evidence>
<dbReference type="GO" id="GO:0003723">
    <property type="term" value="F:RNA binding"/>
    <property type="evidence" value="ECO:0007669"/>
    <property type="project" value="UniProtKB-KW"/>
</dbReference>
<dbReference type="InterPro" id="IPR044099">
    <property type="entry name" value="Dcp2_NUDIX"/>
</dbReference>
<dbReference type="Pfam" id="PF00293">
    <property type="entry name" value="NUDIX"/>
    <property type="match status" value="1"/>
</dbReference>
<dbReference type="PROSITE" id="PS51462">
    <property type="entry name" value="NUDIX"/>
    <property type="match status" value="1"/>
</dbReference>
<dbReference type="GO" id="GO:0000290">
    <property type="term" value="P:deadenylation-dependent decapping of nuclear-transcribed mRNA"/>
    <property type="evidence" value="ECO:0007669"/>
    <property type="project" value="InterPro"/>
</dbReference>
<dbReference type="AlphaFoldDB" id="R4X9X7"/>
<evidence type="ECO:0000256" key="3">
    <source>
        <dbReference type="ARBA" id="ARBA00005279"/>
    </source>
</evidence>
<gene>
    <name evidence="11" type="ORF">TAPDE_000720</name>
</gene>
<feature type="compositionally biased region" description="Polar residues" evidence="9">
    <location>
        <begin position="576"/>
        <end position="596"/>
    </location>
</feature>
<name>R4X9X7_TAPDE</name>
<evidence type="ECO:0000256" key="1">
    <source>
        <dbReference type="ARBA" id="ARBA00001936"/>
    </source>
</evidence>
<evidence type="ECO:0000313" key="11">
    <source>
        <dbReference type="EMBL" id="CCG81039.1"/>
    </source>
</evidence>
<dbReference type="Gene3D" id="3.90.79.10">
    <property type="entry name" value="Nucleoside Triphosphate Pyrophosphohydrolase"/>
    <property type="match status" value="1"/>
</dbReference>
<feature type="region of interest" description="Disordered" evidence="9">
    <location>
        <begin position="386"/>
        <end position="406"/>
    </location>
</feature>
<keyword evidence="6" id="KW-0378">Hydrolase</keyword>
<dbReference type="GO" id="GO:0000184">
    <property type="term" value="P:nuclear-transcribed mRNA catabolic process, nonsense-mediated decay"/>
    <property type="evidence" value="ECO:0007669"/>
    <property type="project" value="InterPro"/>
</dbReference>
<feature type="region of interest" description="Disordered" evidence="9">
    <location>
        <begin position="306"/>
        <end position="328"/>
    </location>
</feature>
<dbReference type="PROSITE" id="PS00893">
    <property type="entry name" value="NUDIX_BOX"/>
    <property type="match status" value="1"/>
</dbReference>
<dbReference type="InterPro" id="IPR007722">
    <property type="entry name" value="DCP2_BoxA"/>
</dbReference>
<evidence type="ECO:0000256" key="5">
    <source>
        <dbReference type="ARBA" id="ARBA00022723"/>
    </source>
</evidence>
<dbReference type="SUPFAM" id="SSF140586">
    <property type="entry name" value="Dcp2 domain-like"/>
    <property type="match status" value="1"/>
</dbReference>
<dbReference type="Pfam" id="PF05026">
    <property type="entry name" value="DCP2"/>
    <property type="match status" value="1"/>
</dbReference>
<comment type="caution">
    <text evidence="11">The sequence shown here is derived from an EMBL/GenBank/DDBJ whole genome shotgun (WGS) entry which is preliminary data.</text>
</comment>
<dbReference type="InterPro" id="IPR000086">
    <property type="entry name" value="NUDIX_hydrolase_dom"/>
</dbReference>
<dbReference type="FunFam" id="3.90.79.10:FF:000003">
    <property type="entry name" value="M7GpppN-mRNA hydrolase isoform 2"/>
    <property type="match status" value="1"/>
</dbReference>
<evidence type="ECO:0000256" key="4">
    <source>
        <dbReference type="ARBA" id="ARBA00022490"/>
    </source>
</evidence>
<keyword evidence="7" id="KW-0694">RNA-binding</keyword>
<protein>
    <submittedName>
        <fullName evidence="11">mRNA decapping complex subunit 2</fullName>
    </submittedName>
</protein>
<dbReference type="OrthoDB" id="18996at2759"/>
<sequence>MKVDALSRLLDVILDDLSARFIINLPEEELSSVTRICFGLEQAHWFYEDFFRPLHPELPSVNLRAFTAALFSHCPLLWKFSGQHEAAFDDFLKYKIRVPVRGAIMLNQDMTKCVLVKGWKASAGWGFPKGKIDQDEDDADCAVREVREECGFDISGYVKEKDFIDMVMKEQSVRLYVLRGIPLDSKFEPQTRKEISKIDWFDLDTLPTYKKDPSSEVKSNMKNNKFYMVAPFLAPLRRWIKRNKPKAKKLQDAAAAAAAATTTDNMTKAPEDVMEVQPTSVVSERHTNDASSQALKLLMGIVDVPQEDTRSEQNSKASASSQRPVERDPTHIDLASLFQQSFTQTPKSTKHMSNPANDPSIQNNAVPLNILNTSIEASIMDQLLPAANRAGPGPRDPSIDGSNRRANYQQMPTNIPTTSSYPPSWFPQDVIRPLGEPRFPPPTSYLPVESPFALHGHILPHGSSSQLPMRAGLGPPGLQPGNSSQSPARKLNPNAPSLLALLKPQDHQDRASSQQNYINLPPAYPDASTRARMPMSQSDHNPATGNHKQSLLALLKPGDHGVSSNHSSSTPVPSPFQQGPSQATRPSGAVQGQMQNSSRDAFLLDYLTQAANSLK</sequence>
<feature type="region of interest" description="Disordered" evidence="9">
    <location>
        <begin position="344"/>
        <end position="363"/>
    </location>
</feature>
<proteinExistence type="inferred from homology"/>